<protein>
    <recommendedName>
        <fullName evidence="2">Ankyrin repeat-containing protein</fullName>
    </recommendedName>
</protein>
<feature type="non-terminal residue" evidence="1">
    <location>
        <position position="307"/>
    </location>
</feature>
<sequence length="307" mass="36016">RILMIKDANQPNINNWFNACKLGDLGYVTQHVQDLATIHDTVLLIEPNSDDKSSYQYNLSIQGFTGLMYAVLYQQNEIIELLFDQEYQEFTTEKAAIPVPEQSMFKNCTFIPHRTQCVFAQHKIQNYVTVPQQSSILDLAVILEYPDQFDLLVQLIQKLPEPSIKKFFQHQNALLQNNLMLLCKSFDLHLFEKFVKNGQILIQYQFEYETLGGDNCVTMAVQNQNAMYLKYFMGLAHDGIYKQFLDQFIDQSYFHRNTLDMADSDSKVCKYLTQYQEQKLPKAPSWLKKAKHDFEDRLLIDLIKWNF</sequence>
<proteinExistence type="predicted"/>
<evidence type="ECO:0000313" key="1">
    <source>
        <dbReference type="EMBL" id="JAP92652.1"/>
    </source>
</evidence>
<dbReference type="AlphaFoldDB" id="A0A146K739"/>
<feature type="non-terminal residue" evidence="1">
    <location>
        <position position="1"/>
    </location>
</feature>
<name>A0A146K739_9EUKA</name>
<organism evidence="1">
    <name type="scientific">Trepomonas sp. PC1</name>
    <dbReference type="NCBI Taxonomy" id="1076344"/>
    <lineage>
        <taxon>Eukaryota</taxon>
        <taxon>Metamonada</taxon>
        <taxon>Diplomonadida</taxon>
        <taxon>Hexamitidae</taxon>
        <taxon>Hexamitinae</taxon>
        <taxon>Trepomonas</taxon>
    </lineage>
</organism>
<reference evidence="1" key="1">
    <citation type="submission" date="2015-07" db="EMBL/GenBank/DDBJ databases">
        <title>Adaptation to a free-living lifestyle via gene acquisitions in the diplomonad Trepomonas sp. PC1.</title>
        <authorList>
            <person name="Xu F."/>
            <person name="Jerlstrom-Hultqvist J."/>
            <person name="Kolisko M."/>
            <person name="Simpson A.G.B."/>
            <person name="Roger A.J."/>
            <person name="Svard S.G."/>
            <person name="Andersson J.O."/>
        </authorList>
    </citation>
    <scope>NUCLEOTIDE SEQUENCE</scope>
    <source>
        <strain evidence="1">PC1</strain>
    </source>
</reference>
<dbReference type="EMBL" id="GDID01003954">
    <property type="protein sequence ID" value="JAP92652.1"/>
    <property type="molecule type" value="Transcribed_RNA"/>
</dbReference>
<accession>A0A146K739</accession>
<evidence type="ECO:0008006" key="2">
    <source>
        <dbReference type="Google" id="ProtNLM"/>
    </source>
</evidence>
<gene>
    <name evidence="1" type="ORF">TPC1_15338</name>
</gene>